<dbReference type="OrthoDB" id="6119292at2759"/>
<organism evidence="2 3">
    <name type="scientific">Mytilus galloprovincialis</name>
    <name type="common">Mediterranean mussel</name>
    <dbReference type="NCBI Taxonomy" id="29158"/>
    <lineage>
        <taxon>Eukaryota</taxon>
        <taxon>Metazoa</taxon>
        <taxon>Spiralia</taxon>
        <taxon>Lophotrochozoa</taxon>
        <taxon>Mollusca</taxon>
        <taxon>Bivalvia</taxon>
        <taxon>Autobranchia</taxon>
        <taxon>Pteriomorphia</taxon>
        <taxon>Mytilida</taxon>
        <taxon>Mytiloidea</taxon>
        <taxon>Mytilidae</taxon>
        <taxon>Mytilinae</taxon>
        <taxon>Mytilus</taxon>
    </lineage>
</organism>
<dbReference type="Pfam" id="PF00024">
    <property type="entry name" value="PAN_1"/>
    <property type="match status" value="1"/>
</dbReference>
<dbReference type="PANTHER" id="PTHR22801:SF63">
    <property type="entry name" value="C-TYPE LECTIN DOMAIN-CONTAINING PROTEIN"/>
    <property type="match status" value="1"/>
</dbReference>
<dbReference type="Gene3D" id="3.10.100.10">
    <property type="entry name" value="Mannose-Binding Protein A, subunit A"/>
    <property type="match status" value="1"/>
</dbReference>
<dbReference type="AlphaFoldDB" id="A0A8B6BPG4"/>
<reference evidence="2" key="1">
    <citation type="submission" date="2018-11" db="EMBL/GenBank/DDBJ databases">
        <authorList>
            <person name="Alioto T."/>
            <person name="Alioto T."/>
        </authorList>
    </citation>
    <scope>NUCLEOTIDE SEQUENCE</scope>
</reference>
<dbReference type="SUPFAM" id="SSF56436">
    <property type="entry name" value="C-type lectin-like"/>
    <property type="match status" value="1"/>
</dbReference>
<dbReference type="Pfam" id="PF00059">
    <property type="entry name" value="Lectin_C"/>
    <property type="match status" value="1"/>
</dbReference>
<dbReference type="CDD" id="cd00037">
    <property type="entry name" value="CLECT"/>
    <property type="match status" value="1"/>
</dbReference>
<dbReference type="InterPro" id="IPR001304">
    <property type="entry name" value="C-type_lectin-like"/>
</dbReference>
<dbReference type="Proteomes" id="UP000596742">
    <property type="component" value="Unassembled WGS sequence"/>
</dbReference>
<dbReference type="EMBL" id="UYJE01000507">
    <property type="protein sequence ID" value="VDH93758.1"/>
    <property type="molecule type" value="Genomic_DNA"/>
</dbReference>
<dbReference type="InterPro" id="IPR050801">
    <property type="entry name" value="Ca-Dep_Lectins_ImmuneDev"/>
</dbReference>
<dbReference type="SMART" id="SM00034">
    <property type="entry name" value="CLECT"/>
    <property type="match status" value="1"/>
</dbReference>
<evidence type="ECO:0000259" key="1">
    <source>
        <dbReference type="PROSITE" id="PS50041"/>
    </source>
</evidence>
<sequence>MSRVCHVLSNKITEEWQHVAIYDDKDFTVYILWTVPGKSVLVCGNMCARDSSCLSFTWNKLEYLCKMFSKIFYTTALTTSIGNIYFKRKDVCTLKGYIETPTLPEMPICFRFFQLTPLDAVSASSECQKSSATLLRIPNLDTNLYISQYLKDVNAGDDVSIDGTDIVVRNDWKYSDGSLVTYINWAPGEPSSLMCGGCDERCLALQNKILFFIYFEGVNNKMCGDARPYICQLHIYA</sequence>
<accession>A0A8B6BPG4</accession>
<dbReference type="InterPro" id="IPR016187">
    <property type="entry name" value="CTDL_fold"/>
</dbReference>
<protein>
    <recommendedName>
        <fullName evidence="1">C-type lectin domain-containing protein</fullName>
    </recommendedName>
</protein>
<comment type="caution">
    <text evidence="2">The sequence shown here is derived from an EMBL/GenBank/DDBJ whole genome shotgun (WGS) entry which is preliminary data.</text>
</comment>
<keyword evidence="3" id="KW-1185">Reference proteome</keyword>
<dbReference type="PROSITE" id="PS50041">
    <property type="entry name" value="C_TYPE_LECTIN_2"/>
    <property type="match status" value="1"/>
</dbReference>
<gene>
    <name evidence="2" type="ORF">MGAL_10B069058</name>
</gene>
<feature type="domain" description="C-type lectin" evidence="1">
    <location>
        <begin position="109"/>
        <end position="232"/>
    </location>
</feature>
<name>A0A8B6BPG4_MYTGA</name>
<dbReference type="InterPro" id="IPR016186">
    <property type="entry name" value="C-type_lectin-like/link_sf"/>
</dbReference>
<evidence type="ECO:0000313" key="3">
    <source>
        <dbReference type="Proteomes" id="UP000596742"/>
    </source>
</evidence>
<proteinExistence type="predicted"/>
<evidence type="ECO:0000313" key="2">
    <source>
        <dbReference type="EMBL" id="VDH93758.1"/>
    </source>
</evidence>
<dbReference type="InterPro" id="IPR003609">
    <property type="entry name" value="Pan_app"/>
</dbReference>
<dbReference type="PANTHER" id="PTHR22801">
    <property type="entry name" value="LITHOSTATHINE"/>
    <property type="match status" value="1"/>
</dbReference>
<dbReference type="Gene3D" id="3.50.4.10">
    <property type="entry name" value="Hepatocyte Growth Factor"/>
    <property type="match status" value="1"/>
</dbReference>